<dbReference type="InterPro" id="IPR002078">
    <property type="entry name" value="Sigma_54_int"/>
</dbReference>
<keyword evidence="4" id="KW-0238">DNA-binding</keyword>
<dbReference type="InterPro" id="IPR025944">
    <property type="entry name" value="Sigma_54_int_dom_CS"/>
</dbReference>
<evidence type="ECO:0000256" key="2">
    <source>
        <dbReference type="ARBA" id="ARBA00022840"/>
    </source>
</evidence>
<evidence type="ECO:0000313" key="8">
    <source>
        <dbReference type="Proteomes" id="UP001497493"/>
    </source>
</evidence>
<keyword evidence="3" id="KW-0805">Transcription regulation</keyword>
<dbReference type="PROSITE" id="PS00688">
    <property type="entry name" value="SIGMA54_INTERACT_3"/>
    <property type="match status" value="1"/>
</dbReference>
<feature type="domain" description="Sigma-54 factor interaction" evidence="6">
    <location>
        <begin position="249"/>
        <end position="478"/>
    </location>
</feature>
<gene>
    <name evidence="7" type="primary">norR</name>
    <name evidence="7" type="ORF">MECH1_V1_1660</name>
</gene>
<keyword evidence="5" id="KW-0804">Transcription</keyword>
<dbReference type="PROSITE" id="PS00676">
    <property type="entry name" value="SIGMA54_INTERACT_2"/>
    <property type="match status" value="1"/>
</dbReference>
<evidence type="ECO:0000256" key="1">
    <source>
        <dbReference type="ARBA" id="ARBA00022741"/>
    </source>
</evidence>
<dbReference type="InterPro" id="IPR029016">
    <property type="entry name" value="GAF-like_dom_sf"/>
</dbReference>
<dbReference type="Pfam" id="PF00158">
    <property type="entry name" value="Sigma54_activat"/>
    <property type="match status" value="1"/>
</dbReference>
<dbReference type="InterPro" id="IPR002197">
    <property type="entry name" value="HTH_Fis"/>
</dbReference>
<reference evidence="7 8" key="1">
    <citation type="submission" date="2024-04" db="EMBL/GenBank/DDBJ databases">
        <authorList>
            <person name="Cremers G."/>
        </authorList>
    </citation>
    <scope>NUCLEOTIDE SEQUENCE [LARGE SCALE GENOMIC DNA]</scope>
    <source>
        <strain evidence="7">MeCH1-AG</strain>
    </source>
</reference>
<dbReference type="InterPro" id="IPR058031">
    <property type="entry name" value="AAA_lid_NorR"/>
</dbReference>
<keyword evidence="1" id="KW-0547">Nucleotide-binding</keyword>
<dbReference type="PROSITE" id="PS00675">
    <property type="entry name" value="SIGMA54_INTERACT_1"/>
    <property type="match status" value="1"/>
</dbReference>
<dbReference type="InterPro" id="IPR025662">
    <property type="entry name" value="Sigma_54_int_dom_ATP-bd_1"/>
</dbReference>
<organism evidence="7 8">
    <name type="scientific">Candidatus Methylocalor cossyra</name>
    <dbReference type="NCBI Taxonomy" id="3108543"/>
    <lineage>
        <taxon>Bacteria</taxon>
        <taxon>Pseudomonadati</taxon>
        <taxon>Pseudomonadota</taxon>
        <taxon>Gammaproteobacteria</taxon>
        <taxon>Methylococcales</taxon>
        <taxon>Methylococcaceae</taxon>
        <taxon>Candidatus Methylocalor</taxon>
    </lineage>
</organism>
<dbReference type="PANTHER" id="PTHR32071">
    <property type="entry name" value="TRANSCRIPTIONAL REGULATORY PROTEIN"/>
    <property type="match status" value="1"/>
</dbReference>
<dbReference type="PANTHER" id="PTHR32071:SF35">
    <property type="entry name" value="ANAEROBIC NITRIC OXIDE REDUCTASE TRANSCRIPTION REGULATOR NORR"/>
    <property type="match status" value="1"/>
</dbReference>
<evidence type="ECO:0000256" key="4">
    <source>
        <dbReference type="ARBA" id="ARBA00023125"/>
    </source>
</evidence>
<dbReference type="EMBL" id="OZ026884">
    <property type="protein sequence ID" value="CAL1240436.1"/>
    <property type="molecule type" value="Genomic_DNA"/>
</dbReference>
<keyword evidence="8" id="KW-1185">Reference proteome</keyword>
<dbReference type="SUPFAM" id="SSF55781">
    <property type="entry name" value="GAF domain-like"/>
    <property type="match status" value="1"/>
</dbReference>
<proteinExistence type="predicted"/>
<dbReference type="InterPro" id="IPR025943">
    <property type="entry name" value="Sigma_54_int_dom_ATP-bd_2"/>
</dbReference>
<protein>
    <submittedName>
        <fullName evidence="7">Anaerobic nitric oxide reductase transcription regulator NorR</fullName>
    </submittedName>
</protein>
<dbReference type="SUPFAM" id="SSF52540">
    <property type="entry name" value="P-loop containing nucleoside triphosphate hydrolases"/>
    <property type="match status" value="1"/>
</dbReference>
<dbReference type="Gene3D" id="1.10.10.60">
    <property type="entry name" value="Homeodomain-like"/>
    <property type="match status" value="1"/>
</dbReference>
<dbReference type="InterPro" id="IPR003593">
    <property type="entry name" value="AAA+_ATPase"/>
</dbReference>
<dbReference type="PROSITE" id="PS50045">
    <property type="entry name" value="SIGMA54_INTERACT_4"/>
    <property type="match status" value="1"/>
</dbReference>
<dbReference type="Proteomes" id="UP001497493">
    <property type="component" value="Chromosome"/>
</dbReference>
<dbReference type="Gene3D" id="3.40.50.300">
    <property type="entry name" value="P-loop containing nucleotide triphosphate hydrolases"/>
    <property type="match status" value="1"/>
</dbReference>
<dbReference type="Gene3D" id="1.10.8.60">
    <property type="match status" value="1"/>
</dbReference>
<name>A0ABP1C824_9GAMM</name>
<dbReference type="InterPro" id="IPR027417">
    <property type="entry name" value="P-loop_NTPase"/>
</dbReference>
<dbReference type="PRINTS" id="PR01590">
    <property type="entry name" value="HTHFIS"/>
</dbReference>
<accession>A0ABP1C824</accession>
<dbReference type="SMART" id="SM00065">
    <property type="entry name" value="GAF"/>
    <property type="match status" value="1"/>
</dbReference>
<evidence type="ECO:0000256" key="5">
    <source>
        <dbReference type="ARBA" id="ARBA00023163"/>
    </source>
</evidence>
<dbReference type="SUPFAM" id="SSF46689">
    <property type="entry name" value="Homeodomain-like"/>
    <property type="match status" value="1"/>
</dbReference>
<dbReference type="Gene3D" id="3.30.450.40">
    <property type="match status" value="1"/>
</dbReference>
<evidence type="ECO:0000256" key="3">
    <source>
        <dbReference type="ARBA" id="ARBA00023015"/>
    </source>
</evidence>
<evidence type="ECO:0000313" key="7">
    <source>
        <dbReference type="EMBL" id="CAL1240436.1"/>
    </source>
</evidence>
<keyword evidence="2" id="KW-0067">ATP-binding</keyword>
<sequence>MDGCRQYDSIGLPAEWPASTMEADKELIRKAMPLPLSNRPRGDRIDDCLPMKIQSRSRLAETAIREAVLNLTANVPPKERHERFLHFFAQVTGNRACALLRQQDGALVPVATRGLSPEVLGRKFEPGDHPRLAAIVESRAPVRFPDHDPRPDPYDGLLLDGRRGPLSVHACLGCGLYHGNRLVGVLSADASEPGAFDGIDDRLVESFAALATMALSYESCVGALETLARHRGLVTAELVNEALRRTQPILGDSPAMRKLSREIDIVAKSDLTVLLMGETGVGKEVLARVIHARSLRAEQPLVYVNCAALPEALAESELFGHVRGAFSGAHSDRAGKFELAHGGTLFLDEVGELPLPVQAKLLRVVQFGDIQRLGSDKHHRVDVRIVAATNRPLAQEVKAGRFRDDLYHRLSMYPLEVPPLRQRVEDIPILAGTFLDQASARLGLRRISLAPETLEVLRAYPWPGNVRELEHVMLRAALRASSSRGDEVVLEPGDLDISGGLKAADADGEPFAARGLPLGKAVDEYQRRVIRSTVAECHGNWAAAARRLGLDRGNLHRLAKRLGLK</sequence>
<dbReference type="CDD" id="cd00009">
    <property type="entry name" value="AAA"/>
    <property type="match status" value="1"/>
</dbReference>
<dbReference type="Pfam" id="PF25601">
    <property type="entry name" value="AAA_lid_14"/>
    <property type="match status" value="1"/>
</dbReference>
<dbReference type="Pfam" id="PF01590">
    <property type="entry name" value="GAF"/>
    <property type="match status" value="1"/>
</dbReference>
<dbReference type="SMART" id="SM00382">
    <property type="entry name" value="AAA"/>
    <property type="match status" value="1"/>
</dbReference>
<dbReference type="InterPro" id="IPR009057">
    <property type="entry name" value="Homeodomain-like_sf"/>
</dbReference>
<dbReference type="InterPro" id="IPR003018">
    <property type="entry name" value="GAF"/>
</dbReference>
<evidence type="ECO:0000259" key="6">
    <source>
        <dbReference type="PROSITE" id="PS50045"/>
    </source>
</evidence>
<dbReference type="NCBIfam" id="NF003451">
    <property type="entry name" value="PRK05022.1"/>
    <property type="match status" value="1"/>
</dbReference>